<evidence type="ECO:0000313" key="3">
    <source>
        <dbReference type="Proteomes" id="UP000559027"/>
    </source>
</evidence>
<keyword evidence="3" id="KW-1185">Reference proteome</keyword>
<proteinExistence type="predicted"/>
<dbReference type="EMBL" id="JAACJO010000018">
    <property type="protein sequence ID" value="KAF5348892.1"/>
    <property type="molecule type" value="Genomic_DNA"/>
</dbReference>
<protein>
    <submittedName>
        <fullName evidence="2">Uncharacterized protein</fullName>
    </submittedName>
</protein>
<feature type="region of interest" description="Disordered" evidence="1">
    <location>
        <begin position="43"/>
        <end position="69"/>
    </location>
</feature>
<name>A0A8H5CYG2_9AGAR</name>
<dbReference type="AlphaFoldDB" id="A0A8H5CYG2"/>
<accession>A0A8H5CYG2</accession>
<evidence type="ECO:0000256" key="1">
    <source>
        <dbReference type="SAM" id="MobiDB-lite"/>
    </source>
</evidence>
<sequence>MGICVRGRVALQNLWKGRKEKKLKALELEEFAAKETYPVRETCKLPSENLPPTKRIRDDSPEPISAPELSTSIPSVMSLAITSDITIQIQLAAAAHGLLVQSHYT</sequence>
<reference evidence="2 3" key="1">
    <citation type="journal article" date="2020" name="ISME J.">
        <title>Uncovering the hidden diversity of litter-decomposition mechanisms in mushroom-forming fungi.</title>
        <authorList>
            <person name="Floudas D."/>
            <person name="Bentzer J."/>
            <person name="Ahren D."/>
            <person name="Johansson T."/>
            <person name="Persson P."/>
            <person name="Tunlid A."/>
        </authorList>
    </citation>
    <scope>NUCLEOTIDE SEQUENCE [LARGE SCALE GENOMIC DNA]</scope>
    <source>
        <strain evidence="2 3">CBS 146.42</strain>
    </source>
</reference>
<dbReference type="Proteomes" id="UP000559027">
    <property type="component" value="Unassembled WGS sequence"/>
</dbReference>
<evidence type="ECO:0000313" key="2">
    <source>
        <dbReference type="EMBL" id="KAF5348892.1"/>
    </source>
</evidence>
<gene>
    <name evidence="2" type="ORF">D9756_009825</name>
</gene>
<comment type="caution">
    <text evidence="2">The sequence shown here is derived from an EMBL/GenBank/DDBJ whole genome shotgun (WGS) entry which is preliminary data.</text>
</comment>
<organism evidence="2 3">
    <name type="scientific">Leucocoprinus leucothites</name>
    <dbReference type="NCBI Taxonomy" id="201217"/>
    <lineage>
        <taxon>Eukaryota</taxon>
        <taxon>Fungi</taxon>
        <taxon>Dikarya</taxon>
        <taxon>Basidiomycota</taxon>
        <taxon>Agaricomycotina</taxon>
        <taxon>Agaricomycetes</taxon>
        <taxon>Agaricomycetidae</taxon>
        <taxon>Agaricales</taxon>
        <taxon>Agaricineae</taxon>
        <taxon>Agaricaceae</taxon>
        <taxon>Leucocoprinus</taxon>
    </lineage>
</organism>